<organism evidence="1 2">
    <name type="scientific">Aquimarina atlantica</name>
    <dbReference type="NCBI Taxonomy" id="1317122"/>
    <lineage>
        <taxon>Bacteria</taxon>
        <taxon>Pseudomonadati</taxon>
        <taxon>Bacteroidota</taxon>
        <taxon>Flavobacteriia</taxon>
        <taxon>Flavobacteriales</taxon>
        <taxon>Flavobacteriaceae</taxon>
        <taxon>Aquimarina</taxon>
    </lineage>
</organism>
<evidence type="ECO:0000313" key="1">
    <source>
        <dbReference type="EMBL" id="EZH73667.1"/>
    </source>
</evidence>
<gene>
    <name evidence="1" type="ORF">ATO12_17170</name>
</gene>
<dbReference type="STRING" id="1317122.ATO12_17170"/>
<evidence type="ECO:0000313" key="2">
    <source>
        <dbReference type="Proteomes" id="UP000023541"/>
    </source>
</evidence>
<reference evidence="1 2" key="1">
    <citation type="submission" date="2014-04" db="EMBL/GenBank/DDBJ databases">
        <title>Aquimarina sp. 22II-S11-z7 Genome Sequencing.</title>
        <authorList>
            <person name="Lai Q."/>
        </authorList>
    </citation>
    <scope>NUCLEOTIDE SEQUENCE [LARGE SCALE GENOMIC DNA]</scope>
    <source>
        <strain evidence="1 2">22II-S11-z7</strain>
    </source>
</reference>
<accession>A0A023BUG0</accession>
<dbReference type="EMBL" id="AQRA01000005">
    <property type="protein sequence ID" value="EZH73667.1"/>
    <property type="molecule type" value="Genomic_DNA"/>
</dbReference>
<keyword evidence="2" id="KW-1185">Reference proteome</keyword>
<dbReference type="Proteomes" id="UP000023541">
    <property type="component" value="Unassembled WGS sequence"/>
</dbReference>
<protein>
    <submittedName>
        <fullName evidence="1">Uncharacterized protein</fullName>
    </submittedName>
</protein>
<dbReference type="RefSeq" id="WP_034242415.1">
    <property type="nucleotide sequence ID" value="NZ_AQRA01000005.1"/>
</dbReference>
<dbReference type="AlphaFoldDB" id="A0A023BUG0"/>
<proteinExistence type="predicted"/>
<sequence>MEKYKTIFGRDNGTKIEEPYFFTAFIYANNEKEAKVKADKLFEVYKKNSNWETQVPNLIGYGLLTTKVQ</sequence>
<comment type="caution">
    <text evidence="1">The sequence shown here is derived from an EMBL/GenBank/DDBJ whole genome shotgun (WGS) entry which is preliminary data.</text>
</comment>
<name>A0A023BUG0_9FLAO</name>